<keyword evidence="3 8" id="KW-0812">Transmembrane</keyword>
<feature type="transmembrane region" description="Helical" evidence="8">
    <location>
        <begin position="264"/>
        <end position="288"/>
    </location>
</feature>
<evidence type="ECO:0000256" key="6">
    <source>
        <dbReference type="RuleBase" id="RU004057"/>
    </source>
</evidence>
<dbReference type="PIRSF" id="PIRSF037714">
    <property type="entry name" value="TolR"/>
    <property type="match status" value="1"/>
</dbReference>
<evidence type="ECO:0000256" key="8">
    <source>
        <dbReference type="SAM" id="Phobius"/>
    </source>
</evidence>
<evidence type="ECO:0000256" key="2">
    <source>
        <dbReference type="ARBA" id="ARBA00022475"/>
    </source>
</evidence>
<feature type="domain" description="MotA/TolQ/ExbB proton channel" evidence="10">
    <location>
        <begin position="319"/>
        <end position="425"/>
    </location>
</feature>
<dbReference type="Pfam" id="PF01618">
    <property type="entry name" value="MotA_ExbB"/>
    <property type="match status" value="1"/>
</dbReference>
<dbReference type="PANTHER" id="PTHR30625">
    <property type="entry name" value="PROTEIN TOLQ"/>
    <property type="match status" value="1"/>
</dbReference>
<dbReference type="InterPro" id="IPR050790">
    <property type="entry name" value="ExbB/TolQ_transport"/>
</dbReference>
<comment type="subcellular location">
    <subcellularLocation>
        <location evidence="1">Cell membrane</location>
        <topology evidence="1">Multi-pass membrane protein</topology>
    </subcellularLocation>
    <subcellularLocation>
        <location evidence="6">Membrane</location>
        <topology evidence="6">Multi-pass membrane protein</topology>
    </subcellularLocation>
</comment>
<proteinExistence type="inferred from homology"/>
<evidence type="ECO:0000256" key="7">
    <source>
        <dbReference type="SAM" id="Coils"/>
    </source>
</evidence>
<feature type="coiled-coil region" evidence="7">
    <location>
        <begin position="50"/>
        <end position="84"/>
    </location>
</feature>
<dbReference type="InterPro" id="IPR017270">
    <property type="entry name" value="MotA/TolQ/ExbB-rel"/>
</dbReference>
<keyword evidence="7" id="KW-0175">Coiled coil</keyword>
<dbReference type="InterPro" id="IPR002898">
    <property type="entry name" value="MotA_ExbB_proton_chnl"/>
</dbReference>
<evidence type="ECO:0000259" key="10">
    <source>
        <dbReference type="Pfam" id="PF01618"/>
    </source>
</evidence>
<keyword evidence="5 8" id="KW-0472">Membrane</keyword>
<protein>
    <submittedName>
        <fullName evidence="11">MotA/TolQ/ExbB proton channel family protein</fullName>
    </submittedName>
</protein>
<gene>
    <name evidence="11" type="ORF">ACFFLH_13505</name>
</gene>
<evidence type="ECO:0000256" key="5">
    <source>
        <dbReference type="ARBA" id="ARBA00023136"/>
    </source>
</evidence>
<evidence type="ECO:0000256" key="3">
    <source>
        <dbReference type="ARBA" id="ARBA00022692"/>
    </source>
</evidence>
<keyword evidence="6" id="KW-0813">Transport</keyword>
<keyword evidence="4 8" id="KW-1133">Transmembrane helix</keyword>
<comment type="caution">
    <text evidence="11">The sequence shown here is derived from an EMBL/GenBank/DDBJ whole genome shotgun (WGS) entry which is preliminary data.</text>
</comment>
<comment type="similarity">
    <text evidence="6">Belongs to the exbB/tolQ family.</text>
</comment>
<name>A0ABV5ZDS9_9GAMM</name>
<evidence type="ECO:0000256" key="4">
    <source>
        <dbReference type="ARBA" id="ARBA00022989"/>
    </source>
</evidence>
<feature type="signal peptide" evidence="9">
    <location>
        <begin position="1"/>
        <end position="21"/>
    </location>
</feature>
<accession>A0ABV5ZDS9</accession>
<keyword evidence="9" id="KW-0732">Signal</keyword>
<evidence type="ECO:0000256" key="9">
    <source>
        <dbReference type="SAM" id="SignalP"/>
    </source>
</evidence>
<sequence>MKPWSALLLIVSWAGLSQVQADTHPVTLQQLRAEVEAFTRQDVQRDRARLTAFSEDQQQQQQLLEQLRAEVAAQDQRQQQLQQSYSDNQARLHALRQQLQEQSGQVAEVFAVVRQHGKELRPQLAESAVTAQYPQRLSLLDFTDSSRLPDVSAIEGLWYLLEQEISASAQVSSFSGSWVGSDGQRQQGDLWRLGNWQVLTAQGQYLGYDPKQQQLLQWARQPDSAAPWLAQQQPALWLDPSRGQVLELLQRQPSLLERIAQGGLVGYVILALGAIGMLVALVRVIMLLRTSWQVRRQLKSKQWRLDNPLGRVLAHVGEARLQAEELEVRVDEAILRELPRLERGIALLKLLAAVAPLLGLLGTVTGMIGTFQSITLFGTSDPRLMAGGISQALVTTVQGLVVAIPLLFCHTLVQGRSRRLLQVLQEKSLSALAQRWEQQGQQERPRHAA</sequence>
<organism evidence="11 12">
    <name type="scientific">Balneatrix alpica</name>
    <dbReference type="NCBI Taxonomy" id="75684"/>
    <lineage>
        <taxon>Bacteria</taxon>
        <taxon>Pseudomonadati</taxon>
        <taxon>Pseudomonadota</taxon>
        <taxon>Gammaproteobacteria</taxon>
        <taxon>Oceanospirillales</taxon>
        <taxon>Balneatrichaceae</taxon>
        <taxon>Balneatrix</taxon>
    </lineage>
</organism>
<keyword evidence="12" id="KW-1185">Reference proteome</keyword>
<dbReference type="EMBL" id="JBHLZN010000004">
    <property type="protein sequence ID" value="MFB9887432.1"/>
    <property type="molecule type" value="Genomic_DNA"/>
</dbReference>
<evidence type="ECO:0000313" key="11">
    <source>
        <dbReference type="EMBL" id="MFB9887432.1"/>
    </source>
</evidence>
<feature type="chain" id="PRO_5047223713" evidence="9">
    <location>
        <begin position="22"/>
        <end position="449"/>
    </location>
</feature>
<dbReference type="Proteomes" id="UP001589628">
    <property type="component" value="Unassembled WGS sequence"/>
</dbReference>
<keyword evidence="6" id="KW-0653">Protein transport</keyword>
<dbReference type="RefSeq" id="WP_027314018.1">
    <property type="nucleotide sequence ID" value="NZ_JBHLZN010000004.1"/>
</dbReference>
<keyword evidence="2" id="KW-1003">Cell membrane</keyword>
<evidence type="ECO:0000256" key="1">
    <source>
        <dbReference type="ARBA" id="ARBA00004651"/>
    </source>
</evidence>
<evidence type="ECO:0000313" key="12">
    <source>
        <dbReference type="Proteomes" id="UP001589628"/>
    </source>
</evidence>
<dbReference type="PANTHER" id="PTHR30625:SF11">
    <property type="entry name" value="MOTA_TOLQ_EXBB PROTON CHANNEL DOMAIN-CONTAINING PROTEIN"/>
    <property type="match status" value="1"/>
</dbReference>
<reference evidence="11 12" key="1">
    <citation type="submission" date="2024-09" db="EMBL/GenBank/DDBJ databases">
        <authorList>
            <person name="Sun Q."/>
            <person name="Mori K."/>
        </authorList>
    </citation>
    <scope>NUCLEOTIDE SEQUENCE [LARGE SCALE GENOMIC DNA]</scope>
    <source>
        <strain evidence="11 12">ATCC 51285</strain>
    </source>
</reference>
<feature type="transmembrane region" description="Helical" evidence="8">
    <location>
        <begin position="389"/>
        <end position="413"/>
    </location>
</feature>
<feature type="transmembrane region" description="Helical" evidence="8">
    <location>
        <begin position="346"/>
        <end position="369"/>
    </location>
</feature>